<dbReference type="Proteomes" id="UP000562395">
    <property type="component" value="Unassembled WGS sequence"/>
</dbReference>
<dbReference type="SUPFAM" id="SSF52096">
    <property type="entry name" value="ClpP/crotonase"/>
    <property type="match status" value="1"/>
</dbReference>
<dbReference type="AlphaFoldDB" id="A0A7W5ZVT0"/>
<name>A0A7W5ZVT0_9SPHN</name>
<protein>
    <submittedName>
        <fullName evidence="2">Enoyl-CoA hydratase/carnithine racemase</fullName>
    </submittedName>
</protein>
<comment type="caution">
    <text evidence="2">The sequence shown here is derived from an EMBL/GenBank/DDBJ whole genome shotgun (WGS) entry which is preliminary data.</text>
</comment>
<dbReference type="EMBL" id="JACICY010000003">
    <property type="protein sequence ID" value="MBB3860426.1"/>
    <property type="molecule type" value="Genomic_DNA"/>
</dbReference>
<evidence type="ECO:0000313" key="2">
    <source>
        <dbReference type="EMBL" id="MBB3860426.1"/>
    </source>
</evidence>
<reference evidence="2 3" key="1">
    <citation type="submission" date="2020-08" db="EMBL/GenBank/DDBJ databases">
        <title>Genomic Encyclopedia of Type Strains, Phase IV (KMG-IV): sequencing the most valuable type-strain genomes for metagenomic binning, comparative biology and taxonomic classification.</title>
        <authorList>
            <person name="Goeker M."/>
        </authorList>
    </citation>
    <scope>NUCLEOTIDE SEQUENCE [LARGE SCALE GENOMIC DNA]</scope>
    <source>
        <strain evidence="2 3">DSM 14552</strain>
    </source>
</reference>
<evidence type="ECO:0000256" key="1">
    <source>
        <dbReference type="ARBA" id="ARBA00005254"/>
    </source>
</evidence>
<proteinExistence type="inferred from homology"/>
<comment type="similarity">
    <text evidence="1">Belongs to the enoyl-CoA hydratase/isomerase family.</text>
</comment>
<dbReference type="InterPro" id="IPR014748">
    <property type="entry name" value="Enoyl-CoA_hydra_C"/>
</dbReference>
<dbReference type="InterPro" id="IPR029045">
    <property type="entry name" value="ClpP/crotonase-like_dom_sf"/>
</dbReference>
<organism evidence="2 3">
    <name type="scientific">Novosphingobium hassiacum</name>
    <dbReference type="NCBI Taxonomy" id="173676"/>
    <lineage>
        <taxon>Bacteria</taxon>
        <taxon>Pseudomonadati</taxon>
        <taxon>Pseudomonadota</taxon>
        <taxon>Alphaproteobacteria</taxon>
        <taxon>Sphingomonadales</taxon>
        <taxon>Sphingomonadaceae</taxon>
        <taxon>Novosphingobium</taxon>
    </lineage>
</organism>
<keyword evidence="3" id="KW-1185">Reference proteome</keyword>
<sequence length="63" mass="7006">MLKTAPMGLRMTKESLNALSQITSIEAALAFEDRQQILLMETADHREAIAASKEKRAPNFTDT</sequence>
<gene>
    <name evidence="2" type="ORF">GGQ88_001692</name>
</gene>
<dbReference type="Gene3D" id="1.10.12.10">
    <property type="entry name" value="Lyase 2-enoyl-coa Hydratase, Chain A, domain 2"/>
    <property type="match status" value="1"/>
</dbReference>
<dbReference type="RefSeq" id="WP_246385660.1">
    <property type="nucleotide sequence ID" value="NZ_JACICY010000003.1"/>
</dbReference>
<accession>A0A7W5ZVT0</accession>
<evidence type="ECO:0000313" key="3">
    <source>
        <dbReference type="Proteomes" id="UP000562395"/>
    </source>
</evidence>